<dbReference type="Proteomes" id="UP000189941">
    <property type="component" value="Unassembled WGS sequence"/>
</dbReference>
<gene>
    <name evidence="1" type="ORF">SAMN02746011_01009</name>
</gene>
<evidence type="ECO:0000313" key="2">
    <source>
        <dbReference type="Proteomes" id="UP000189941"/>
    </source>
</evidence>
<reference evidence="2" key="1">
    <citation type="submission" date="2017-02" db="EMBL/GenBank/DDBJ databases">
        <authorList>
            <person name="Varghese N."/>
            <person name="Submissions S."/>
        </authorList>
    </citation>
    <scope>NUCLEOTIDE SEQUENCE [LARGE SCALE GENOMIC DNA]</scope>
    <source>
        <strain evidence="2">DSM 15739</strain>
    </source>
</reference>
<keyword evidence="2" id="KW-1185">Reference proteome</keyword>
<organism evidence="1 2">
    <name type="scientific">Globicatella sulfidifaciens DSM 15739</name>
    <dbReference type="NCBI Taxonomy" id="1121925"/>
    <lineage>
        <taxon>Bacteria</taxon>
        <taxon>Bacillati</taxon>
        <taxon>Bacillota</taxon>
        <taxon>Bacilli</taxon>
        <taxon>Lactobacillales</taxon>
        <taxon>Aerococcaceae</taxon>
        <taxon>Globicatella</taxon>
    </lineage>
</organism>
<dbReference type="RefSeq" id="WP_078755776.1">
    <property type="nucleotide sequence ID" value="NZ_FUWO01000007.1"/>
</dbReference>
<dbReference type="EMBL" id="FUWO01000007">
    <property type="protein sequence ID" value="SJZ51390.1"/>
    <property type="molecule type" value="Genomic_DNA"/>
</dbReference>
<dbReference type="STRING" id="1121925.SAMN02746011_01009"/>
<evidence type="ECO:0000313" key="1">
    <source>
        <dbReference type="EMBL" id="SJZ51390.1"/>
    </source>
</evidence>
<accession>A0A1T4L9V7</accession>
<dbReference type="OrthoDB" id="2194510at2"/>
<proteinExistence type="predicted"/>
<dbReference type="InterPro" id="IPR009061">
    <property type="entry name" value="DNA-bd_dom_put_sf"/>
</dbReference>
<name>A0A1T4L9V7_9LACT</name>
<sequence length="97" mass="11554">MLERVEQPQLQVILPKEIEQQIYQVYLSIASKAVDDVTKNITVNRRYLNKKQLAKYFQCSPLVIDDWVKNGLKSFNKGREIMFDMHDVEEFLETLKY</sequence>
<dbReference type="AlphaFoldDB" id="A0A1T4L9V7"/>
<protein>
    <submittedName>
        <fullName evidence="1">Transcriptional regulator, AlpA family</fullName>
    </submittedName>
</protein>
<dbReference type="Gene3D" id="1.10.10.10">
    <property type="entry name" value="Winged helix-like DNA-binding domain superfamily/Winged helix DNA-binding domain"/>
    <property type="match status" value="1"/>
</dbReference>
<dbReference type="SUPFAM" id="SSF46955">
    <property type="entry name" value="Putative DNA-binding domain"/>
    <property type="match status" value="1"/>
</dbReference>
<dbReference type="InterPro" id="IPR036388">
    <property type="entry name" value="WH-like_DNA-bd_sf"/>
</dbReference>